<sequence>MANKAAEDEYYPVKIHRTDSTGYSNLDHNALNPKEDQDIQQQERWEVILGGHLTNQVAPPDEKRQFKLDGFPKGYELRCAIRRDGGRDYYLYGHPAGPKATYRTPGDFVMHLLWLASTSNDRSDCSCDLCARMAKRLEALAQAQAHVQPQPQAQAQAQPQPVRPSTQQPQFQNQQPPPQPQTQLQPQAPPVQAAPRPPPQPAIPGVKSPANVFRLGEMVWYKHQAWRLGVIVSIEPTVENVEGDDSKYTFTLAPLGHLSLNLPAVPKPATDMRPFLTFSVPDISIPGLVGKKFEGVDWPAYAMQSRGNERQMQTVGLEASKMGARSINDSYSTINLLTEGITPDGLYVIQTYKAVYFGAEMICTNDPIRVTTDHNTMAPDHDNPNGSSAVMLVSEIQVMSSPNEPNITPPSLSFKGSIYLPVRAQLPHPPNMVPPETLGPVFTEEMSIRNQIEQDKTTVRWGWALIEENTIRSDVDVQGRFYVNHKLMNIVDPDKFQQSARNGVVQEALAYLNSRGQSGYKEVLVRKKHRAEALGEAVSVQFVPPEGMIEN</sequence>
<feature type="compositionally biased region" description="Low complexity" evidence="1">
    <location>
        <begin position="142"/>
        <end position="160"/>
    </location>
</feature>
<evidence type="ECO:0000313" key="4">
    <source>
        <dbReference type="EMBL" id="KAK4208450.1"/>
    </source>
</evidence>
<dbReference type="InterPro" id="IPR038986">
    <property type="entry name" value="Clr2"/>
</dbReference>
<evidence type="ECO:0000259" key="2">
    <source>
        <dbReference type="Pfam" id="PF10383"/>
    </source>
</evidence>
<dbReference type="GO" id="GO:0031934">
    <property type="term" value="C:mating-type region heterochromatin"/>
    <property type="evidence" value="ECO:0007669"/>
    <property type="project" value="TreeGrafter"/>
</dbReference>
<comment type="caution">
    <text evidence="4">The sequence shown here is derived from an EMBL/GenBank/DDBJ whole genome shotgun (WGS) entry which is preliminary data.</text>
</comment>
<dbReference type="Proteomes" id="UP001301769">
    <property type="component" value="Unassembled WGS sequence"/>
</dbReference>
<reference evidence="4" key="1">
    <citation type="journal article" date="2023" name="Mol. Phylogenet. Evol.">
        <title>Genome-scale phylogeny and comparative genomics of the fungal order Sordariales.</title>
        <authorList>
            <person name="Hensen N."/>
            <person name="Bonometti L."/>
            <person name="Westerberg I."/>
            <person name="Brannstrom I.O."/>
            <person name="Guillou S."/>
            <person name="Cros-Aarteil S."/>
            <person name="Calhoun S."/>
            <person name="Haridas S."/>
            <person name="Kuo A."/>
            <person name="Mondo S."/>
            <person name="Pangilinan J."/>
            <person name="Riley R."/>
            <person name="LaButti K."/>
            <person name="Andreopoulos B."/>
            <person name="Lipzen A."/>
            <person name="Chen C."/>
            <person name="Yan M."/>
            <person name="Daum C."/>
            <person name="Ng V."/>
            <person name="Clum A."/>
            <person name="Steindorff A."/>
            <person name="Ohm R.A."/>
            <person name="Martin F."/>
            <person name="Silar P."/>
            <person name="Natvig D.O."/>
            <person name="Lalanne C."/>
            <person name="Gautier V."/>
            <person name="Ament-Velasquez S.L."/>
            <person name="Kruys A."/>
            <person name="Hutchinson M.I."/>
            <person name="Powell A.J."/>
            <person name="Barry K."/>
            <person name="Miller A.N."/>
            <person name="Grigoriev I.V."/>
            <person name="Debuchy R."/>
            <person name="Gladieux P."/>
            <person name="Hiltunen Thoren M."/>
            <person name="Johannesson H."/>
        </authorList>
    </citation>
    <scope>NUCLEOTIDE SEQUENCE</scope>
    <source>
        <strain evidence="4">PSN293</strain>
    </source>
</reference>
<dbReference type="PANTHER" id="PTHR38046">
    <property type="entry name" value="CRYPTIC LOCI REGULATOR 2"/>
    <property type="match status" value="1"/>
</dbReference>
<dbReference type="InterPro" id="IPR018839">
    <property type="entry name" value="Tscrpt-silencing_Clr2_C"/>
</dbReference>
<dbReference type="Pfam" id="PF10383">
    <property type="entry name" value="Clr2"/>
    <property type="match status" value="1"/>
</dbReference>
<protein>
    <submittedName>
        <fullName evidence="4">Transcription-silencing protein Clr2-domain-containing protein</fullName>
    </submittedName>
</protein>
<evidence type="ECO:0000256" key="1">
    <source>
        <dbReference type="SAM" id="MobiDB-lite"/>
    </source>
</evidence>
<evidence type="ECO:0000259" key="3">
    <source>
        <dbReference type="Pfam" id="PF16761"/>
    </source>
</evidence>
<dbReference type="PANTHER" id="PTHR38046:SF1">
    <property type="entry name" value="CRYPTIC LOCI REGULATOR 2"/>
    <property type="match status" value="1"/>
</dbReference>
<dbReference type="GO" id="GO:0070824">
    <property type="term" value="C:SHREC complex"/>
    <property type="evidence" value="ECO:0007669"/>
    <property type="project" value="InterPro"/>
</dbReference>
<dbReference type="GO" id="GO:0030466">
    <property type="term" value="P:silent mating-type cassette heterochromatin formation"/>
    <property type="evidence" value="ECO:0007669"/>
    <property type="project" value="TreeGrafter"/>
</dbReference>
<organism evidence="4 5">
    <name type="scientific">Rhypophila decipiens</name>
    <dbReference type="NCBI Taxonomy" id="261697"/>
    <lineage>
        <taxon>Eukaryota</taxon>
        <taxon>Fungi</taxon>
        <taxon>Dikarya</taxon>
        <taxon>Ascomycota</taxon>
        <taxon>Pezizomycotina</taxon>
        <taxon>Sordariomycetes</taxon>
        <taxon>Sordariomycetidae</taxon>
        <taxon>Sordariales</taxon>
        <taxon>Naviculisporaceae</taxon>
        <taxon>Rhypophila</taxon>
    </lineage>
</organism>
<evidence type="ECO:0000313" key="5">
    <source>
        <dbReference type="Proteomes" id="UP001301769"/>
    </source>
</evidence>
<reference evidence="4" key="2">
    <citation type="submission" date="2023-05" db="EMBL/GenBank/DDBJ databases">
        <authorList>
            <consortium name="Lawrence Berkeley National Laboratory"/>
            <person name="Steindorff A."/>
            <person name="Hensen N."/>
            <person name="Bonometti L."/>
            <person name="Westerberg I."/>
            <person name="Brannstrom I.O."/>
            <person name="Guillou S."/>
            <person name="Cros-Aarteil S."/>
            <person name="Calhoun S."/>
            <person name="Haridas S."/>
            <person name="Kuo A."/>
            <person name="Mondo S."/>
            <person name="Pangilinan J."/>
            <person name="Riley R."/>
            <person name="Labutti K."/>
            <person name="Andreopoulos B."/>
            <person name="Lipzen A."/>
            <person name="Chen C."/>
            <person name="Yanf M."/>
            <person name="Daum C."/>
            <person name="Ng V."/>
            <person name="Clum A."/>
            <person name="Ohm R."/>
            <person name="Martin F."/>
            <person name="Silar P."/>
            <person name="Natvig D."/>
            <person name="Lalanne C."/>
            <person name="Gautier V."/>
            <person name="Ament-Velasquez S.L."/>
            <person name="Kruys A."/>
            <person name="Hutchinson M.I."/>
            <person name="Powell A.J."/>
            <person name="Barry K."/>
            <person name="Miller A.N."/>
            <person name="Grigoriev I.V."/>
            <person name="Debuchy R."/>
            <person name="Gladieux P."/>
            <person name="Thoren M.H."/>
            <person name="Johannesson H."/>
        </authorList>
    </citation>
    <scope>NUCLEOTIDE SEQUENCE</scope>
    <source>
        <strain evidence="4">PSN293</strain>
    </source>
</reference>
<dbReference type="AlphaFoldDB" id="A0AAN7B528"/>
<feature type="compositionally biased region" description="Low complexity" evidence="1">
    <location>
        <begin position="181"/>
        <end position="194"/>
    </location>
</feature>
<gene>
    <name evidence="4" type="ORF">QBC37DRAFT_353583</name>
</gene>
<keyword evidence="5" id="KW-1185">Reference proteome</keyword>
<feature type="domain" description="Cryptic loci regulator 2 N-terminal" evidence="3">
    <location>
        <begin position="67"/>
        <end position="130"/>
    </location>
</feature>
<name>A0AAN7B528_9PEZI</name>
<dbReference type="InterPro" id="IPR031915">
    <property type="entry name" value="Clr2_N"/>
</dbReference>
<feature type="domain" description="Cryptic loci regulator 2 C-terminal" evidence="2">
    <location>
        <begin position="352"/>
        <end position="483"/>
    </location>
</feature>
<proteinExistence type="predicted"/>
<dbReference type="GO" id="GO:0033553">
    <property type="term" value="C:rDNA heterochromatin"/>
    <property type="evidence" value="ECO:0007669"/>
    <property type="project" value="TreeGrafter"/>
</dbReference>
<dbReference type="Pfam" id="PF16761">
    <property type="entry name" value="Clr2_transil"/>
    <property type="match status" value="1"/>
</dbReference>
<feature type="region of interest" description="Disordered" evidence="1">
    <location>
        <begin position="142"/>
        <end position="206"/>
    </location>
</feature>
<accession>A0AAN7B528</accession>
<dbReference type="EMBL" id="MU858243">
    <property type="protein sequence ID" value="KAK4208450.1"/>
    <property type="molecule type" value="Genomic_DNA"/>
</dbReference>